<name>A0ABT3SBB2_9MYCO</name>
<keyword evidence="6" id="KW-0411">Iron-sulfur</keyword>
<evidence type="ECO:0000256" key="6">
    <source>
        <dbReference type="ARBA" id="ARBA00023014"/>
    </source>
</evidence>
<keyword evidence="9" id="KW-1185">Reference proteome</keyword>
<dbReference type="SUPFAM" id="SSF54862">
    <property type="entry name" value="4Fe-4S ferredoxins"/>
    <property type="match status" value="1"/>
</dbReference>
<evidence type="ECO:0000256" key="1">
    <source>
        <dbReference type="ARBA" id="ARBA00001927"/>
    </source>
</evidence>
<keyword evidence="4" id="KW-0249">Electron transport</keyword>
<comment type="cofactor">
    <cofactor evidence="1">
        <name>[3Fe-4S] cluster</name>
        <dbReference type="ChEBI" id="CHEBI:21137"/>
    </cofactor>
</comment>
<keyword evidence="7" id="KW-0003">3Fe-4S</keyword>
<accession>A0ABT3SBB2</accession>
<organism evidence="8 9">
    <name type="scientific">Mycobacterium pinniadriaticum</name>
    <dbReference type="NCBI Taxonomy" id="2994102"/>
    <lineage>
        <taxon>Bacteria</taxon>
        <taxon>Bacillati</taxon>
        <taxon>Actinomycetota</taxon>
        <taxon>Actinomycetes</taxon>
        <taxon>Mycobacteriales</taxon>
        <taxon>Mycobacteriaceae</taxon>
        <taxon>Mycobacterium</taxon>
    </lineage>
</organism>
<dbReference type="Gene3D" id="3.30.70.20">
    <property type="match status" value="1"/>
</dbReference>
<dbReference type="Pfam" id="PF13370">
    <property type="entry name" value="Fer4_13"/>
    <property type="match status" value="1"/>
</dbReference>
<dbReference type="RefSeq" id="WP_265995861.1">
    <property type="nucleotide sequence ID" value="NZ_JAPJDN010000004.1"/>
</dbReference>
<dbReference type="PANTHER" id="PTHR36923:SF3">
    <property type="entry name" value="FERREDOXIN"/>
    <property type="match status" value="1"/>
</dbReference>
<evidence type="ECO:0000313" key="9">
    <source>
        <dbReference type="Proteomes" id="UP001300745"/>
    </source>
</evidence>
<dbReference type="Proteomes" id="UP001300745">
    <property type="component" value="Unassembled WGS sequence"/>
</dbReference>
<protein>
    <submittedName>
        <fullName evidence="8">Ferredoxin</fullName>
    </submittedName>
</protein>
<keyword evidence="3" id="KW-0479">Metal-binding</keyword>
<evidence type="ECO:0000256" key="3">
    <source>
        <dbReference type="ARBA" id="ARBA00022723"/>
    </source>
</evidence>
<dbReference type="InterPro" id="IPR051269">
    <property type="entry name" value="Fe-S_cluster_ET"/>
</dbReference>
<evidence type="ECO:0000256" key="5">
    <source>
        <dbReference type="ARBA" id="ARBA00023004"/>
    </source>
</evidence>
<dbReference type="PANTHER" id="PTHR36923">
    <property type="entry name" value="FERREDOXIN"/>
    <property type="match status" value="1"/>
</dbReference>
<keyword evidence="5" id="KW-0408">Iron</keyword>
<sequence length="70" mass="7401">MDYRVEVDQLRCGGHGECILAAPEIFGFVGDGDVVSVLVLTASGDEYQAARAAESRCPNSAIAVREGTTR</sequence>
<comment type="caution">
    <text evidence="8">The sequence shown here is derived from an EMBL/GenBank/DDBJ whole genome shotgun (WGS) entry which is preliminary data.</text>
</comment>
<gene>
    <name evidence="8" type="ORF">ORI27_06825</name>
</gene>
<evidence type="ECO:0000256" key="2">
    <source>
        <dbReference type="ARBA" id="ARBA00022448"/>
    </source>
</evidence>
<evidence type="ECO:0000256" key="7">
    <source>
        <dbReference type="ARBA" id="ARBA00023291"/>
    </source>
</evidence>
<keyword evidence="2" id="KW-0813">Transport</keyword>
<evidence type="ECO:0000256" key="4">
    <source>
        <dbReference type="ARBA" id="ARBA00022982"/>
    </source>
</evidence>
<evidence type="ECO:0000313" key="8">
    <source>
        <dbReference type="EMBL" id="MCX2936403.1"/>
    </source>
</evidence>
<dbReference type="EMBL" id="JAPJDO010000004">
    <property type="protein sequence ID" value="MCX2936403.1"/>
    <property type="molecule type" value="Genomic_DNA"/>
</dbReference>
<proteinExistence type="predicted"/>
<reference evidence="8 9" key="1">
    <citation type="submission" date="2022-11" db="EMBL/GenBank/DDBJ databases">
        <title>Mycobacterium sp. nov.</title>
        <authorList>
            <person name="Papic B."/>
            <person name="Spicic S."/>
            <person name="Duvnjak S."/>
        </authorList>
    </citation>
    <scope>NUCLEOTIDE SEQUENCE [LARGE SCALE GENOMIC DNA]</scope>
    <source>
        <strain evidence="8 9">CVI_P4</strain>
    </source>
</reference>